<gene>
    <name evidence="13" type="primary">zupT</name>
    <name evidence="14" type="ORF">SAMN02910344_01986</name>
</gene>
<protein>
    <recommendedName>
        <fullName evidence="13">Zinc transporter ZupT</fullName>
    </recommendedName>
</protein>
<feature type="transmembrane region" description="Helical" evidence="13">
    <location>
        <begin position="6"/>
        <end position="28"/>
    </location>
</feature>
<feature type="binding site" description="M2 metal binding site" evidence="13">
    <location>
        <position position="171"/>
    </location>
    <ligand>
        <name>Fe(2+)</name>
        <dbReference type="ChEBI" id="CHEBI:29033"/>
    </ligand>
</feature>
<dbReference type="GO" id="GO:0005886">
    <property type="term" value="C:plasma membrane"/>
    <property type="evidence" value="ECO:0007669"/>
    <property type="project" value="UniProtKB-SubCell"/>
</dbReference>
<feature type="binding site" description="M2 metal binding site" evidence="13">
    <location>
        <position position="200"/>
    </location>
    <ligand>
        <name>Fe(2+)</name>
        <dbReference type="ChEBI" id="CHEBI:29033"/>
    </ligand>
</feature>
<keyword evidence="6" id="KW-0479">Metal-binding</keyword>
<feature type="binding site" description="M2 metal binding site" evidence="13">
    <location>
        <position position="142"/>
    </location>
    <ligand>
        <name>Fe(2+)</name>
        <dbReference type="ChEBI" id="CHEBI:29033"/>
    </ligand>
</feature>
<dbReference type="HAMAP" id="MF_00548">
    <property type="entry name" value="ZupT"/>
    <property type="match status" value="1"/>
</dbReference>
<proteinExistence type="inferred from homology"/>
<evidence type="ECO:0000256" key="7">
    <source>
        <dbReference type="ARBA" id="ARBA00022833"/>
    </source>
</evidence>
<dbReference type="EMBL" id="FOXF01000050">
    <property type="protein sequence ID" value="SFP65782.1"/>
    <property type="molecule type" value="Genomic_DNA"/>
</dbReference>
<dbReference type="InterPro" id="IPR003689">
    <property type="entry name" value="ZIP"/>
</dbReference>
<dbReference type="GO" id="GO:0046872">
    <property type="term" value="F:metal ion binding"/>
    <property type="evidence" value="ECO:0007669"/>
    <property type="project" value="UniProtKB-KW"/>
</dbReference>
<feature type="transmembrane region" description="Helical" evidence="13">
    <location>
        <begin position="35"/>
        <end position="54"/>
    </location>
</feature>
<keyword evidence="8 13" id="KW-0864">Zinc transport</keyword>
<feature type="transmembrane region" description="Helical" evidence="13">
    <location>
        <begin position="74"/>
        <end position="95"/>
    </location>
</feature>
<dbReference type="RefSeq" id="WP_093143289.1">
    <property type="nucleotide sequence ID" value="NZ_FOXF01000050.1"/>
</dbReference>
<dbReference type="Pfam" id="PF02535">
    <property type="entry name" value="Zip"/>
    <property type="match status" value="1"/>
</dbReference>
<keyword evidence="12 13" id="KW-0472">Membrane</keyword>
<feature type="binding site" description="M2 metal binding site" evidence="13">
    <location>
        <position position="168"/>
    </location>
    <ligand>
        <name>Fe(2+)</name>
        <dbReference type="ChEBI" id="CHEBI:29033"/>
    </ligand>
</feature>
<dbReference type="OrthoDB" id="9787346at2"/>
<keyword evidence="4 13" id="KW-1003">Cell membrane</keyword>
<dbReference type="PANTHER" id="PTHR11040:SF205">
    <property type="entry name" value="ZINC TRANSPORTER ZUPT"/>
    <property type="match status" value="1"/>
</dbReference>
<keyword evidence="3 13" id="KW-0813">Transport</keyword>
<evidence type="ECO:0000256" key="11">
    <source>
        <dbReference type="ARBA" id="ARBA00023065"/>
    </source>
</evidence>
<accession>A0A662ZKC1</accession>
<feature type="transmembrane region" description="Helical" evidence="13">
    <location>
        <begin position="189"/>
        <end position="211"/>
    </location>
</feature>
<evidence type="ECO:0000256" key="10">
    <source>
        <dbReference type="ARBA" id="ARBA00023004"/>
    </source>
</evidence>
<dbReference type="PANTHER" id="PTHR11040">
    <property type="entry name" value="ZINC/IRON TRANSPORTER"/>
    <property type="match status" value="1"/>
</dbReference>
<evidence type="ECO:0000256" key="12">
    <source>
        <dbReference type="ARBA" id="ARBA00023136"/>
    </source>
</evidence>
<keyword evidence="15" id="KW-1185">Reference proteome</keyword>
<keyword evidence="5 13" id="KW-0812">Transmembrane</keyword>
<feature type="binding site" description="M1 metal binding site" evidence="13">
    <location>
        <position position="167"/>
    </location>
    <ligand>
        <name>Zn(2+)</name>
        <dbReference type="ChEBI" id="CHEBI:29105"/>
    </ligand>
</feature>
<reference evidence="14 15" key="1">
    <citation type="submission" date="2016-10" db="EMBL/GenBank/DDBJ databases">
        <authorList>
            <person name="Varghese N."/>
            <person name="Submissions S."/>
        </authorList>
    </citation>
    <scope>NUCLEOTIDE SEQUENCE [LARGE SCALE GENOMIC DNA]</scope>
    <source>
        <strain evidence="14 15">DSM 1361</strain>
    </source>
</reference>
<evidence type="ECO:0000256" key="9">
    <source>
        <dbReference type="ARBA" id="ARBA00022989"/>
    </source>
</evidence>
<keyword evidence="11 13" id="KW-0406">Ion transport</keyword>
<comment type="subcellular location">
    <subcellularLocation>
        <location evidence="1 13">Cell membrane</location>
        <topology evidence="1 13">Multi-pass membrane protein</topology>
    </subcellularLocation>
</comment>
<evidence type="ECO:0000313" key="15">
    <source>
        <dbReference type="Proteomes" id="UP000243745"/>
    </source>
</evidence>
<feature type="binding site" description="M1 metal binding site" evidence="13">
    <location>
        <position position="171"/>
    </location>
    <ligand>
        <name>Zn(2+)</name>
        <dbReference type="ChEBI" id="CHEBI:29105"/>
    </ligand>
</feature>
<evidence type="ECO:0000256" key="4">
    <source>
        <dbReference type="ARBA" id="ARBA00022475"/>
    </source>
</evidence>
<dbReference type="AlphaFoldDB" id="A0A662ZKC1"/>
<keyword evidence="9 13" id="KW-1133">Transmembrane helix</keyword>
<dbReference type="NCBIfam" id="NF003243">
    <property type="entry name" value="PRK04201.1"/>
    <property type="match status" value="1"/>
</dbReference>
<evidence type="ECO:0000256" key="8">
    <source>
        <dbReference type="ARBA" id="ARBA00022906"/>
    </source>
</evidence>
<feature type="transmembrane region" description="Helical" evidence="13">
    <location>
        <begin position="252"/>
        <end position="273"/>
    </location>
</feature>
<keyword evidence="10" id="KW-0408">Iron</keyword>
<dbReference type="GO" id="GO:0005385">
    <property type="term" value="F:zinc ion transmembrane transporter activity"/>
    <property type="evidence" value="ECO:0007669"/>
    <property type="project" value="UniProtKB-UniRule"/>
</dbReference>
<evidence type="ECO:0000256" key="6">
    <source>
        <dbReference type="ARBA" id="ARBA00022723"/>
    </source>
</evidence>
<feature type="transmembrane region" description="Helical" evidence="13">
    <location>
        <begin position="217"/>
        <end position="240"/>
    </location>
</feature>
<evidence type="ECO:0000256" key="1">
    <source>
        <dbReference type="ARBA" id="ARBA00004651"/>
    </source>
</evidence>
<name>A0A662ZKC1_9GAMM</name>
<dbReference type="Proteomes" id="UP000243745">
    <property type="component" value="Unassembled WGS sequence"/>
</dbReference>
<comment type="similarity">
    <text evidence="2 13">Belongs to the ZIP transporter (TC 2.A.5) family. ZupT subfamily.</text>
</comment>
<feature type="binding site" description="M1 metal binding site" evidence="13">
    <location>
        <position position="142"/>
    </location>
    <ligand>
        <name>Zn(2+)</name>
        <dbReference type="ChEBI" id="CHEBI:29105"/>
    </ligand>
</feature>
<keyword evidence="7 13" id="KW-0862">Zinc</keyword>
<feature type="binding site" description="M2 metal binding site" evidence="13">
    <location>
        <position position="139"/>
    </location>
    <ligand>
        <name>Fe(2+)</name>
        <dbReference type="ChEBI" id="CHEBI:29033"/>
    </ligand>
</feature>
<evidence type="ECO:0000256" key="13">
    <source>
        <dbReference type="HAMAP-Rule" id="MF_00548"/>
    </source>
</evidence>
<evidence type="ECO:0000313" key="14">
    <source>
        <dbReference type="EMBL" id="SFP65782.1"/>
    </source>
</evidence>
<comment type="function">
    <text evidence="13">Mediates zinc uptake. May also transport other divalent cations.</text>
</comment>
<evidence type="ECO:0000256" key="5">
    <source>
        <dbReference type="ARBA" id="ARBA00022692"/>
    </source>
</evidence>
<dbReference type="InterPro" id="IPR023498">
    <property type="entry name" value="Zn_transptr_ZupT"/>
</dbReference>
<evidence type="ECO:0000256" key="3">
    <source>
        <dbReference type="ARBA" id="ARBA00022448"/>
    </source>
</evidence>
<organism evidence="14 15">
    <name type="scientific">Ruminobacter amylophilus</name>
    <dbReference type="NCBI Taxonomy" id="867"/>
    <lineage>
        <taxon>Bacteria</taxon>
        <taxon>Pseudomonadati</taxon>
        <taxon>Pseudomonadota</taxon>
        <taxon>Gammaproteobacteria</taxon>
        <taxon>Aeromonadales</taxon>
        <taxon>Succinivibrionaceae</taxon>
        <taxon>Ruminobacter</taxon>
    </lineage>
</organism>
<sequence>MTDSIWTPLMLTMIAGLSTGIGSIIAVVKRKPGNMFFSVSLGFSAGIIIFVSLVELYGSARNSLAEIMNADTAYMITVLSFFAGISVIAVIDMLIPEPENPHEFKIADLRRTGHSQDFEKYASLNRMGLMMALAIGIHNFPEGFATFMAGTADTSIALSVTLAIALHNIPEGIAVAVPVYFATGSRKKAFFWSFVSGLAEPAGGLLGYMVFSGFESSMVIGITFAMVAGIMVYIAIDELLPSAEKYGMHHHTIIGFTAGMFLMAVSLMIFSVMN</sequence>
<feature type="transmembrane region" description="Helical" evidence="13">
    <location>
        <begin position="156"/>
        <end position="182"/>
    </location>
</feature>
<evidence type="ECO:0000256" key="2">
    <source>
        <dbReference type="ARBA" id="ARBA00009703"/>
    </source>
</evidence>
<comment type="catalytic activity">
    <reaction evidence="13">
        <text>Zn(2+)(in) = Zn(2+)(out)</text>
        <dbReference type="Rhea" id="RHEA:29351"/>
        <dbReference type="ChEBI" id="CHEBI:29105"/>
    </reaction>
</comment>